<feature type="compositionally biased region" description="Polar residues" evidence="1">
    <location>
        <begin position="7"/>
        <end position="25"/>
    </location>
</feature>
<dbReference type="VEuPathDB" id="AmoebaDB:NAEGRDRAFT_77678"/>
<organism evidence="3">
    <name type="scientific">Naegleria gruberi</name>
    <name type="common">Amoeba</name>
    <dbReference type="NCBI Taxonomy" id="5762"/>
    <lineage>
        <taxon>Eukaryota</taxon>
        <taxon>Discoba</taxon>
        <taxon>Heterolobosea</taxon>
        <taxon>Tetramitia</taxon>
        <taxon>Eutetramitia</taxon>
        <taxon>Vahlkampfiidae</taxon>
        <taxon>Naegleria</taxon>
    </lineage>
</organism>
<keyword evidence="3" id="KW-1185">Reference proteome</keyword>
<dbReference type="KEGG" id="ngr:NAEGRDRAFT_77678"/>
<dbReference type="GeneID" id="8863581"/>
<feature type="region of interest" description="Disordered" evidence="1">
    <location>
        <begin position="1"/>
        <end position="42"/>
    </location>
</feature>
<evidence type="ECO:0008006" key="4">
    <source>
        <dbReference type="Google" id="ProtNLM"/>
    </source>
</evidence>
<dbReference type="OMA" id="FIHINHE"/>
<reference evidence="2 3" key="1">
    <citation type="journal article" date="2010" name="Cell">
        <title>The genome of Naegleria gruberi illuminates early eukaryotic versatility.</title>
        <authorList>
            <person name="Fritz-Laylin L.K."/>
            <person name="Prochnik S.E."/>
            <person name="Ginger M.L."/>
            <person name="Dacks J.B."/>
            <person name="Carpenter M.L."/>
            <person name="Field M.C."/>
            <person name="Kuo A."/>
            <person name="Paredez A."/>
            <person name="Chapman J."/>
            <person name="Pham J."/>
            <person name="Shu S."/>
            <person name="Neupane R."/>
            <person name="Cipriano M."/>
            <person name="Mancuso J."/>
            <person name="Tu H."/>
            <person name="Salamov A."/>
            <person name="Lindquist E."/>
            <person name="Shapiro H."/>
            <person name="Lucas S."/>
            <person name="Grigoriev I.V."/>
            <person name="Cande W.Z."/>
            <person name="Fulton C."/>
            <person name="Rokhsar D.S."/>
            <person name="Dawson S.C."/>
        </authorList>
    </citation>
    <scope>NUCLEOTIDE SEQUENCE [LARGE SCALE GENOMIC DNA]</scope>
    <source>
        <strain evidence="2 3">NEG-M</strain>
    </source>
</reference>
<feature type="compositionally biased region" description="Low complexity" evidence="1">
    <location>
        <begin position="26"/>
        <end position="42"/>
    </location>
</feature>
<gene>
    <name evidence="2" type="ORF">NAEGRDRAFT_77678</name>
</gene>
<dbReference type="AlphaFoldDB" id="D2UXI3"/>
<dbReference type="EMBL" id="GG738845">
    <property type="protein sequence ID" value="EFC50637.1"/>
    <property type="molecule type" value="Genomic_DNA"/>
</dbReference>
<evidence type="ECO:0000256" key="1">
    <source>
        <dbReference type="SAM" id="MobiDB-lite"/>
    </source>
</evidence>
<proteinExistence type="predicted"/>
<protein>
    <recommendedName>
        <fullName evidence="4">Mic1 domain-containing protein</fullName>
    </recommendedName>
</protein>
<sequence>MTKKRSTTPSKAAPNITSPTKSLPPSNNITESNTSNNVESDTTNYDLINNTSSIKCILSCDKSLEGKINNESIKEIIGLESSSQYILSVKQENDNFSFTRFEKLKDQIENLTTYSTKSNSSRIYFNNDSLVYYTKNKSSITEHTVDGNQSKIVNHVKDIKFYQIVKNIFENEFIHINHEHVLHTIQGSSISISLKKLLTNVEQYEYKYSTESCLIYLDISTNTLFSYNFIKDQNTKLVTFKKLFKNINISKYDNDYLLLTMNNQNSTIIQIWNKDLTTVMKYALIKNNLRFVAYNQPFVIFDKCLFKMFKFDGIKFTKAIQIKNRKLTNIFVDSHKTDNGFVFSIHDSSQWNKIETELQQKRLNILDALLKNSSNLLEYIKQLPLIEYYQILLEHVFNNISNDNVLPCLDYLLSNYTQIERSDGMTSIHIGIMNKIVNYLLDNYSAKYRTSLNLIVKLLILSDEQIIRYISIYNRENYQEGLRLVLNSQYRNVQLLSMMKFVKTLDFEAVVTVLNLLKDEAVHIESCMVWTQILVHSHFGEFLLKKDCLEVIQTIQTRIKSSISQLKQLSLVKSELGIISSGMVLPKKKEKSKEKLLLNGARWNSGETDYNISLNYF</sequence>
<evidence type="ECO:0000313" key="3">
    <source>
        <dbReference type="Proteomes" id="UP000006671"/>
    </source>
</evidence>
<evidence type="ECO:0000313" key="2">
    <source>
        <dbReference type="EMBL" id="EFC50637.1"/>
    </source>
</evidence>
<accession>D2UXI3</accession>
<dbReference type="OrthoDB" id="10441563at2759"/>
<name>D2UXI3_NAEGR</name>
<dbReference type="RefSeq" id="XP_002683381.1">
    <property type="nucleotide sequence ID" value="XM_002683335.1"/>
</dbReference>
<dbReference type="Proteomes" id="UP000006671">
    <property type="component" value="Unassembled WGS sequence"/>
</dbReference>
<dbReference type="InParanoid" id="D2UXI3"/>